<evidence type="ECO:0000256" key="1">
    <source>
        <dbReference type="SAM" id="Phobius"/>
    </source>
</evidence>
<name>A0A914UNL1_9BILA</name>
<protein>
    <submittedName>
        <fullName evidence="3">Uncharacterized protein</fullName>
    </submittedName>
</protein>
<organism evidence="2 3">
    <name type="scientific">Plectus sambesii</name>
    <dbReference type="NCBI Taxonomy" id="2011161"/>
    <lineage>
        <taxon>Eukaryota</taxon>
        <taxon>Metazoa</taxon>
        <taxon>Ecdysozoa</taxon>
        <taxon>Nematoda</taxon>
        <taxon>Chromadorea</taxon>
        <taxon>Plectida</taxon>
        <taxon>Plectina</taxon>
        <taxon>Plectoidea</taxon>
        <taxon>Plectidae</taxon>
        <taxon>Plectus</taxon>
    </lineage>
</organism>
<keyword evidence="2" id="KW-1185">Reference proteome</keyword>
<dbReference type="Proteomes" id="UP000887566">
    <property type="component" value="Unplaced"/>
</dbReference>
<feature type="transmembrane region" description="Helical" evidence="1">
    <location>
        <begin position="26"/>
        <end position="51"/>
    </location>
</feature>
<keyword evidence="1" id="KW-0812">Transmembrane</keyword>
<reference evidence="3" key="1">
    <citation type="submission" date="2022-11" db="UniProtKB">
        <authorList>
            <consortium name="WormBaseParasite"/>
        </authorList>
    </citation>
    <scope>IDENTIFICATION</scope>
</reference>
<evidence type="ECO:0000313" key="3">
    <source>
        <dbReference type="WBParaSite" id="PSAMB.scaffold112size77602.g2053.t1"/>
    </source>
</evidence>
<dbReference type="AlphaFoldDB" id="A0A914UNL1"/>
<keyword evidence="1" id="KW-1133">Transmembrane helix</keyword>
<feature type="transmembrane region" description="Helical" evidence="1">
    <location>
        <begin position="100"/>
        <end position="123"/>
    </location>
</feature>
<feature type="transmembrane region" description="Helical" evidence="1">
    <location>
        <begin position="71"/>
        <end position="93"/>
    </location>
</feature>
<sequence length="196" mass="22410">MDMLPVYSENDPKYKCFPCVCINYKIGALIVAGVELVKALVFCVAVVVYVNFYGQQEMQHSTSADLKTTEIVLTILVIVILFQSVLVAICLLFGVIRQNVFLLTPYMIKTGVVILVVVSDALMSGNRDFLVILLWESYSVYIVYRCRSMFLDKKASWQRCEQEARITLATQDFRLAELEPDEDERNHEVHIPQQET</sequence>
<evidence type="ECO:0000313" key="2">
    <source>
        <dbReference type="Proteomes" id="UP000887566"/>
    </source>
</evidence>
<feature type="transmembrane region" description="Helical" evidence="1">
    <location>
        <begin position="129"/>
        <end position="146"/>
    </location>
</feature>
<keyword evidence="1" id="KW-0472">Membrane</keyword>
<dbReference type="WBParaSite" id="PSAMB.scaffold112size77602.g2053.t1">
    <property type="protein sequence ID" value="PSAMB.scaffold112size77602.g2053.t1"/>
    <property type="gene ID" value="PSAMB.scaffold112size77602.g2053"/>
</dbReference>
<accession>A0A914UNL1</accession>
<proteinExistence type="predicted"/>